<protein>
    <submittedName>
        <fullName evidence="1">Uncharacterized protein</fullName>
    </submittedName>
</protein>
<name>A0A077NL28_XENBV</name>
<dbReference type="HOGENOM" id="CLU_2095942_0_0_6"/>
<accession>A0A077NL28</accession>
<dbReference type="Proteomes" id="UP000028511">
    <property type="component" value="Unassembled WGS sequence"/>
</dbReference>
<sequence>MSENQNHCDCDCAYDYDVYNFITDKLAEFPWGNSASKLKKNVIELIDSFGENRCPIAGLCLHILYDAVEEKQLGEIVLNKDMIINLRLVISNIRIYLKSKIDPLSWNEDLSLLTDR</sequence>
<reference evidence="1" key="1">
    <citation type="submission" date="2013-07" db="EMBL/GenBank/DDBJ databases">
        <title>Sub-species coevolution in mutualistic symbiosis.</title>
        <authorList>
            <person name="Murfin K."/>
            <person name="Klassen J."/>
            <person name="Lee M."/>
            <person name="Forst S."/>
            <person name="Stock P."/>
            <person name="Goodrich-Blair H."/>
        </authorList>
    </citation>
    <scope>NUCLEOTIDE SEQUENCE [LARGE SCALE GENOMIC DNA]</scope>
    <source>
        <strain evidence="1">Puntauvense</strain>
    </source>
</reference>
<dbReference type="RefSeq" id="WP_038213808.1">
    <property type="nucleotide sequence ID" value="NZ_CAWLWN010000063.1"/>
</dbReference>
<evidence type="ECO:0000313" key="1">
    <source>
        <dbReference type="EMBL" id="CDG99007.1"/>
    </source>
</evidence>
<dbReference type="AlphaFoldDB" id="A0A077NL28"/>
<proteinExistence type="predicted"/>
<dbReference type="EMBL" id="CBSW010000272">
    <property type="protein sequence ID" value="CDG99007.1"/>
    <property type="molecule type" value="Genomic_DNA"/>
</dbReference>
<organism evidence="1 2">
    <name type="scientific">Xenorhabdus bovienii str. puntauvense</name>
    <dbReference type="NCBI Taxonomy" id="1398201"/>
    <lineage>
        <taxon>Bacteria</taxon>
        <taxon>Pseudomonadati</taxon>
        <taxon>Pseudomonadota</taxon>
        <taxon>Gammaproteobacteria</taxon>
        <taxon>Enterobacterales</taxon>
        <taxon>Morganellaceae</taxon>
        <taxon>Xenorhabdus</taxon>
    </lineage>
</organism>
<comment type="caution">
    <text evidence="1">The sequence shown here is derived from an EMBL/GenBank/DDBJ whole genome shotgun (WGS) entry which is preliminary data.</text>
</comment>
<evidence type="ECO:0000313" key="2">
    <source>
        <dbReference type="Proteomes" id="UP000028511"/>
    </source>
</evidence>
<gene>
    <name evidence="1" type="ORF">XBP1_660003</name>
</gene>